<keyword evidence="8 10" id="KW-0342">GTP-binding</keyword>
<dbReference type="InterPro" id="IPR004161">
    <property type="entry name" value="EFTu-like_2"/>
</dbReference>
<dbReference type="NCBIfam" id="NF009372">
    <property type="entry name" value="PRK12735.1"/>
    <property type="match status" value="1"/>
</dbReference>
<evidence type="ECO:0000256" key="10">
    <source>
        <dbReference type="RuleBase" id="RU000325"/>
    </source>
</evidence>
<dbReference type="Proteomes" id="UP000015104">
    <property type="component" value="Unassembled WGS sequence"/>
</dbReference>
<dbReference type="GO" id="GO:0003924">
    <property type="term" value="F:GTPase activity"/>
    <property type="evidence" value="ECO:0007669"/>
    <property type="project" value="UniProtKB-UniRule"/>
</dbReference>
<dbReference type="EMBL" id="CAEY01001938">
    <property type="status" value="NOT_ANNOTATED_CDS"/>
    <property type="molecule type" value="Genomic_DNA"/>
</dbReference>
<evidence type="ECO:0000256" key="4">
    <source>
        <dbReference type="ARBA" id="ARBA00022768"/>
    </source>
</evidence>
<dbReference type="SUPFAM" id="SSF50447">
    <property type="entry name" value="Translation proteins"/>
    <property type="match status" value="1"/>
</dbReference>
<dbReference type="PROSITE" id="PS00301">
    <property type="entry name" value="G_TR_1"/>
    <property type="match status" value="1"/>
</dbReference>
<dbReference type="EnsemblMetazoa" id="tetur08g00140.1">
    <property type="protein sequence ID" value="tetur08g00140.1"/>
    <property type="gene ID" value="tetur08g00140"/>
</dbReference>
<protein>
    <recommendedName>
        <fullName evidence="10">Elongation factor Tu</fullName>
    </recommendedName>
</protein>
<evidence type="ECO:0000256" key="3">
    <source>
        <dbReference type="ARBA" id="ARBA00022741"/>
    </source>
</evidence>
<reference evidence="13" key="1">
    <citation type="submission" date="2011-08" db="EMBL/GenBank/DDBJ databases">
        <authorList>
            <person name="Rombauts S."/>
        </authorList>
    </citation>
    <scope>NUCLEOTIDE SEQUENCE</scope>
    <source>
        <strain evidence="13">London</strain>
    </source>
</reference>
<dbReference type="NCBIfam" id="TIGR00485">
    <property type="entry name" value="EF-Tu"/>
    <property type="match status" value="1"/>
</dbReference>
<dbReference type="CDD" id="cd01884">
    <property type="entry name" value="EF_Tu"/>
    <property type="match status" value="1"/>
</dbReference>
<dbReference type="SUPFAM" id="SSF50465">
    <property type="entry name" value="EF-Tu/eEF-1alpha/eIF2-gamma C-terminal domain"/>
    <property type="match status" value="1"/>
</dbReference>
<organism evidence="12 13">
    <name type="scientific">Tetranychus urticae</name>
    <name type="common">Two-spotted spider mite</name>
    <dbReference type="NCBI Taxonomy" id="32264"/>
    <lineage>
        <taxon>Eukaryota</taxon>
        <taxon>Metazoa</taxon>
        <taxon>Ecdysozoa</taxon>
        <taxon>Arthropoda</taxon>
        <taxon>Chelicerata</taxon>
        <taxon>Arachnida</taxon>
        <taxon>Acari</taxon>
        <taxon>Acariformes</taxon>
        <taxon>Trombidiformes</taxon>
        <taxon>Prostigmata</taxon>
        <taxon>Eleutherengona</taxon>
        <taxon>Raphignathae</taxon>
        <taxon>Tetranychoidea</taxon>
        <taxon>Tetranychidae</taxon>
        <taxon>Tetranychus</taxon>
    </lineage>
</organism>
<evidence type="ECO:0000256" key="7">
    <source>
        <dbReference type="ARBA" id="ARBA00023128"/>
    </source>
</evidence>
<dbReference type="PANTHER" id="PTHR43721">
    <property type="entry name" value="ELONGATION FACTOR TU-RELATED"/>
    <property type="match status" value="1"/>
</dbReference>
<evidence type="ECO:0000313" key="13">
    <source>
        <dbReference type="Proteomes" id="UP000015104"/>
    </source>
</evidence>
<dbReference type="GO" id="GO:0003746">
    <property type="term" value="F:translation elongation factor activity"/>
    <property type="evidence" value="ECO:0007669"/>
    <property type="project" value="UniProtKB-UniRule"/>
</dbReference>
<dbReference type="HOGENOM" id="CLU_007265_0_0_1"/>
<evidence type="ECO:0000256" key="6">
    <source>
        <dbReference type="ARBA" id="ARBA00022946"/>
    </source>
</evidence>
<dbReference type="Pfam" id="PF03143">
    <property type="entry name" value="GTP_EFTU_D3"/>
    <property type="match status" value="1"/>
</dbReference>
<evidence type="ECO:0000313" key="12">
    <source>
        <dbReference type="EnsemblMetazoa" id="tetur08g00140.1"/>
    </source>
</evidence>
<dbReference type="InterPro" id="IPR009001">
    <property type="entry name" value="Transl_elong_EF1A/Init_IF2_C"/>
</dbReference>
<dbReference type="Pfam" id="PF00009">
    <property type="entry name" value="GTP_EFTU"/>
    <property type="match status" value="1"/>
</dbReference>
<evidence type="ECO:0000256" key="5">
    <source>
        <dbReference type="ARBA" id="ARBA00022917"/>
    </source>
</evidence>
<dbReference type="OMA" id="EGDKEWG"/>
<dbReference type="InterPro" id="IPR027417">
    <property type="entry name" value="P-loop_NTPase"/>
</dbReference>
<dbReference type="FunFam" id="2.40.30.10:FF:000001">
    <property type="entry name" value="Elongation factor Tu"/>
    <property type="match status" value="1"/>
</dbReference>
<comment type="similarity">
    <text evidence="2 10">Belongs to the TRAFAC class translation factor GTPase superfamily. Classic translation factor GTPase family. EF-Tu/EF-1A subfamily.</text>
</comment>
<dbReference type="GO" id="GO:0005525">
    <property type="term" value="F:GTP binding"/>
    <property type="evidence" value="ECO:0007669"/>
    <property type="project" value="UniProtKB-UniRule"/>
</dbReference>
<keyword evidence="5" id="KW-0648">Protein biosynthesis</keyword>
<reference evidence="12" key="2">
    <citation type="submission" date="2015-06" db="UniProtKB">
        <authorList>
            <consortium name="EnsemblMetazoa"/>
        </authorList>
    </citation>
    <scope>IDENTIFICATION</scope>
</reference>
<accession>T1KAF0</accession>
<dbReference type="CDD" id="cd03697">
    <property type="entry name" value="EFTU_II"/>
    <property type="match status" value="1"/>
</dbReference>
<dbReference type="GO" id="GO:0005739">
    <property type="term" value="C:mitochondrion"/>
    <property type="evidence" value="ECO:0007669"/>
    <property type="project" value="UniProtKB-SubCell"/>
</dbReference>
<keyword evidence="4 10" id="KW-0251">Elongation factor</keyword>
<dbReference type="InterPro" id="IPR050055">
    <property type="entry name" value="EF-Tu_GTPase"/>
</dbReference>
<dbReference type="OrthoDB" id="2067at2759"/>
<feature type="domain" description="Tr-type G" evidence="11">
    <location>
        <begin position="58"/>
        <end position="253"/>
    </location>
</feature>
<dbReference type="InterPro" id="IPR000795">
    <property type="entry name" value="T_Tr_GTP-bd_dom"/>
</dbReference>
<dbReference type="InterPro" id="IPR004160">
    <property type="entry name" value="Transl_elong_EFTu/EF1A_C"/>
</dbReference>
<proteinExistence type="inferred from homology"/>
<comment type="catalytic activity">
    <reaction evidence="9">
        <text>GTP + H2O = GDP + phosphate + H(+)</text>
        <dbReference type="Rhea" id="RHEA:19669"/>
        <dbReference type="ChEBI" id="CHEBI:15377"/>
        <dbReference type="ChEBI" id="CHEBI:15378"/>
        <dbReference type="ChEBI" id="CHEBI:37565"/>
        <dbReference type="ChEBI" id="CHEBI:43474"/>
        <dbReference type="ChEBI" id="CHEBI:58189"/>
        <dbReference type="EC" id="3.6.5.3"/>
    </reaction>
    <physiologicalReaction direction="left-to-right" evidence="9">
        <dbReference type="Rhea" id="RHEA:19670"/>
    </physiologicalReaction>
</comment>
<gene>
    <name evidence="12" type="primary">107362475</name>
</gene>
<dbReference type="PRINTS" id="PR00315">
    <property type="entry name" value="ELONGATNFCT"/>
</dbReference>
<evidence type="ECO:0000256" key="1">
    <source>
        <dbReference type="ARBA" id="ARBA00004173"/>
    </source>
</evidence>
<dbReference type="InterPro" id="IPR041709">
    <property type="entry name" value="EF-Tu_GTP-bd"/>
</dbReference>
<dbReference type="InterPro" id="IPR004541">
    <property type="entry name" value="Transl_elong_EFTu/EF1A_bac/org"/>
</dbReference>
<dbReference type="InterPro" id="IPR033720">
    <property type="entry name" value="EFTU_2"/>
</dbReference>
<dbReference type="InterPro" id="IPR009000">
    <property type="entry name" value="Transl_B-barrel_sf"/>
</dbReference>
<comment type="subcellular location">
    <subcellularLocation>
        <location evidence="1">Mitochondrion</location>
    </subcellularLocation>
</comment>
<dbReference type="Pfam" id="PF03144">
    <property type="entry name" value="GTP_EFTU_D2"/>
    <property type="match status" value="1"/>
</dbReference>
<dbReference type="NCBIfam" id="NF009373">
    <property type="entry name" value="PRK12736.1"/>
    <property type="match status" value="1"/>
</dbReference>
<sequence>MFHTKVCSNARFLFVGTNRNLIDSLRVVTRLYATEPKVVPKKPGPGGAGAKKTYSREKPHINVGTIGHVDHGKTTLTAAITKVLAEKKLAKVKSYEDIDNAPQERQRGITINSAHVEYSTAKRHYGHTDCPGHADYIKNMITGTNIMDGSILVVAATEGPMPQTREHLVLAKQIGIQHIVVYLNKADIADKEMVELAEMELRDVMTEIGFSGDSVPIITGSALAALEGASPEIGRDSILKLLDTIDEYIPEPVRDLDKPFMLPVERTHAIQGRGTVVTGKVERGLLKKGDEVQILGFDKDMKTTIAGIEMFKQILDDARAGDSIGALIRGVKREDVRRGMVLCAPGSLQLSDQAMAKVYFLNKEEGGFPKPILSHLVSTLFTMTADMRFKLDFLDKEMVMPGEDIEMRIRLPKSLVMEKGQRFTIREMGFTLATGVITEVLPNMTLTEKQAFMKGRTRKEREAFAEKYAEVLKEYTTKPILG</sequence>
<dbReference type="InterPro" id="IPR005225">
    <property type="entry name" value="Small_GTP-bd"/>
</dbReference>
<dbReference type="FunFam" id="3.40.50.300:FF:000003">
    <property type="entry name" value="Elongation factor Tu"/>
    <property type="match status" value="1"/>
</dbReference>
<dbReference type="STRING" id="32264.T1KAF0"/>
<dbReference type="eggNOG" id="KOG0460">
    <property type="taxonomic scope" value="Eukaryota"/>
</dbReference>
<dbReference type="KEGG" id="tut:107362475"/>
<comment type="function">
    <text evidence="10">This protein promotes the GTP-dependent binding of aminoacyl-tRNA to the A-site of ribosomes during protein biosynthesis.</text>
</comment>
<dbReference type="InterPro" id="IPR031157">
    <property type="entry name" value="G_TR_CS"/>
</dbReference>
<keyword evidence="6" id="KW-0809">Transit peptide</keyword>
<dbReference type="PANTHER" id="PTHR43721:SF36">
    <property type="entry name" value="ELONGATION FACTOR TU, MITOCHONDRIAL"/>
    <property type="match status" value="1"/>
</dbReference>
<keyword evidence="3 10" id="KW-0547">Nucleotide-binding</keyword>
<name>T1KAF0_TETUR</name>
<evidence type="ECO:0000259" key="11">
    <source>
        <dbReference type="PROSITE" id="PS51722"/>
    </source>
</evidence>
<dbReference type="AlphaFoldDB" id="T1KAF0"/>
<dbReference type="Gene3D" id="2.40.30.10">
    <property type="entry name" value="Translation factors"/>
    <property type="match status" value="2"/>
</dbReference>
<keyword evidence="7" id="KW-0496">Mitochondrion</keyword>
<dbReference type="SUPFAM" id="SSF52540">
    <property type="entry name" value="P-loop containing nucleoside triphosphate hydrolases"/>
    <property type="match status" value="1"/>
</dbReference>
<dbReference type="NCBIfam" id="TIGR00231">
    <property type="entry name" value="small_GTP"/>
    <property type="match status" value="1"/>
</dbReference>
<evidence type="ECO:0000256" key="2">
    <source>
        <dbReference type="ARBA" id="ARBA00007249"/>
    </source>
</evidence>
<dbReference type="GO" id="GO:0070125">
    <property type="term" value="P:mitochondrial translational elongation"/>
    <property type="evidence" value="ECO:0007669"/>
    <property type="project" value="TreeGrafter"/>
</dbReference>
<keyword evidence="13" id="KW-1185">Reference proteome</keyword>
<dbReference type="NCBIfam" id="NF000766">
    <property type="entry name" value="PRK00049.1"/>
    <property type="match status" value="1"/>
</dbReference>
<dbReference type="Gene3D" id="3.40.50.300">
    <property type="entry name" value="P-loop containing nucleotide triphosphate hydrolases"/>
    <property type="match status" value="1"/>
</dbReference>
<dbReference type="PROSITE" id="PS51722">
    <property type="entry name" value="G_TR_2"/>
    <property type="match status" value="1"/>
</dbReference>
<evidence type="ECO:0000256" key="9">
    <source>
        <dbReference type="ARBA" id="ARBA00051990"/>
    </source>
</evidence>
<evidence type="ECO:0000256" key="8">
    <source>
        <dbReference type="ARBA" id="ARBA00023134"/>
    </source>
</evidence>